<feature type="domain" description="Tripartite ATP-independent periplasmic transporters DctQ component" evidence="10">
    <location>
        <begin position="24"/>
        <end position="154"/>
    </location>
</feature>
<comment type="subcellular location">
    <subcellularLocation>
        <location evidence="1">Cell inner membrane</location>
        <topology evidence="1">Multi-pass membrane protein</topology>
    </subcellularLocation>
</comment>
<gene>
    <name evidence="12" type="ORF">DET52_10822</name>
    <name evidence="11" type="ORF">SAMN05216283_10723</name>
</gene>
<evidence type="ECO:0000313" key="13">
    <source>
        <dbReference type="Proteomes" id="UP000198964"/>
    </source>
</evidence>
<keyword evidence="2" id="KW-0813">Transport</keyword>
<keyword evidence="5 9" id="KW-0812">Transmembrane</keyword>
<dbReference type="EMBL" id="SNWI01000008">
    <property type="protein sequence ID" value="TDN98235.1"/>
    <property type="molecule type" value="Genomic_DNA"/>
</dbReference>
<keyword evidence="6 9" id="KW-1133">Transmembrane helix</keyword>
<feature type="transmembrane region" description="Helical" evidence="9">
    <location>
        <begin position="12"/>
        <end position="31"/>
    </location>
</feature>
<dbReference type="PANTHER" id="PTHR35011">
    <property type="entry name" value="2,3-DIKETO-L-GULONATE TRAP TRANSPORTER SMALL PERMEASE PROTEIN YIAM"/>
    <property type="match status" value="1"/>
</dbReference>
<proteinExistence type="inferred from homology"/>
<dbReference type="RefSeq" id="WP_093920363.1">
    <property type="nucleotide sequence ID" value="NZ_FONW01000007.1"/>
</dbReference>
<evidence type="ECO:0000259" key="10">
    <source>
        <dbReference type="Pfam" id="PF04290"/>
    </source>
</evidence>
<protein>
    <submittedName>
        <fullName evidence="12">TRAP-type C4-dicarboxylate transport system permease small subunit</fullName>
    </submittedName>
    <submittedName>
        <fullName evidence="11">TRAP-type C4-dicarboxylate transport system, small permease component</fullName>
    </submittedName>
</protein>
<dbReference type="EMBL" id="FONW01000007">
    <property type="protein sequence ID" value="SFF46638.1"/>
    <property type="molecule type" value="Genomic_DNA"/>
</dbReference>
<evidence type="ECO:0000313" key="14">
    <source>
        <dbReference type="Proteomes" id="UP000294848"/>
    </source>
</evidence>
<keyword evidence="3" id="KW-1003">Cell membrane</keyword>
<reference evidence="11 13" key="1">
    <citation type="submission" date="2016-10" db="EMBL/GenBank/DDBJ databases">
        <authorList>
            <person name="de Groot N.N."/>
        </authorList>
    </citation>
    <scope>NUCLEOTIDE SEQUENCE [LARGE SCALE GENOMIC DNA]</scope>
    <source>
        <strain evidence="11 13">CGMCC 1.9156</strain>
    </source>
</reference>
<evidence type="ECO:0000256" key="5">
    <source>
        <dbReference type="ARBA" id="ARBA00022692"/>
    </source>
</evidence>
<organism evidence="11 13">
    <name type="scientific">Sunxiuqinia elliptica</name>
    <dbReference type="NCBI Taxonomy" id="655355"/>
    <lineage>
        <taxon>Bacteria</taxon>
        <taxon>Pseudomonadati</taxon>
        <taxon>Bacteroidota</taxon>
        <taxon>Bacteroidia</taxon>
        <taxon>Marinilabiliales</taxon>
        <taxon>Prolixibacteraceae</taxon>
        <taxon>Sunxiuqinia</taxon>
    </lineage>
</organism>
<sequence length="159" mass="17887">MTLRKYMDKALEWVLVFLMGILVIDVLWQVISRYLMNAPSSFTDELAGFLLIWVGLLGAAYVAGKREHLAIDLLIQRSSPARKFKLEVAISIIVILFALTVMVVGGSWLVYTRFYLSVKSAALGLPLGVVYLVLPLSGLLIAYFDIDNLYNMVKENRKN</sequence>
<reference evidence="12 14" key="2">
    <citation type="submission" date="2019-03" db="EMBL/GenBank/DDBJ databases">
        <title>Freshwater and sediment microbial communities from various areas in North America, analyzing microbe dynamics in response to fracking.</title>
        <authorList>
            <person name="Lamendella R."/>
        </authorList>
    </citation>
    <scope>NUCLEOTIDE SEQUENCE [LARGE SCALE GENOMIC DNA]</scope>
    <source>
        <strain evidence="12 14">114D</strain>
    </source>
</reference>
<dbReference type="Proteomes" id="UP000294848">
    <property type="component" value="Unassembled WGS sequence"/>
</dbReference>
<feature type="transmembrane region" description="Helical" evidence="9">
    <location>
        <begin position="123"/>
        <end position="144"/>
    </location>
</feature>
<evidence type="ECO:0000256" key="6">
    <source>
        <dbReference type="ARBA" id="ARBA00022989"/>
    </source>
</evidence>
<accession>A0A1I2IY39</accession>
<keyword evidence="7 9" id="KW-0472">Membrane</keyword>
<evidence type="ECO:0000256" key="3">
    <source>
        <dbReference type="ARBA" id="ARBA00022475"/>
    </source>
</evidence>
<dbReference type="PANTHER" id="PTHR35011:SF2">
    <property type="entry name" value="2,3-DIKETO-L-GULONATE TRAP TRANSPORTER SMALL PERMEASE PROTEIN YIAM"/>
    <property type="match status" value="1"/>
</dbReference>
<keyword evidence="13" id="KW-1185">Reference proteome</keyword>
<dbReference type="InterPro" id="IPR007387">
    <property type="entry name" value="TRAP_DctQ"/>
</dbReference>
<evidence type="ECO:0000313" key="11">
    <source>
        <dbReference type="EMBL" id="SFF46638.1"/>
    </source>
</evidence>
<dbReference type="Pfam" id="PF04290">
    <property type="entry name" value="DctQ"/>
    <property type="match status" value="1"/>
</dbReference>
<feature type="transmembrane region" description="Helical" evidence="9">
    <location>
        <begin position="84"/>
        <end position="111"/>
    </location>
</feature>
<evidence type="ECO:0000256" key="2">
    <source>
        <dbReference type="ARBA" id="ARBA00022448"/>
    </source>
</evidence>
<dbReference type="GO" id="GO:0005886">
    <property type="term" value="C:plasma membrane"/>
    <property type="evidence" value="ECO:0007669"/>
    <property type="project" value="UniProtKB-SubCell"/>
</dbReference>
<dbReference type="OrthoDB" id="9815614at2"/>
<dbReference type="Proteomes" id="UP000198964">
    <property type="component" value="Unassembled WGS sequence"/>
</dbReference>
<comment type="similarity">
    <text evidence="8">Belongs to the TRAP transporter small permease family.</text>
</comment>
<keyword evidence="4" id="KW-0997">Cell inner membrane</keyword>
<evidence type="ECO:0000313" key="12">
    <source>
        <dbReference type="EMBL" id="TDN98235.1"/>
    </source>
</evidence>
<dbReference type="GO" id="GO:0022857">
    <property type="term" value="F:transmembrane transporter activity"/>
    <property type="evidence" value="ECO:0007669"/>
    <property type="project" value="TreeGrafter"/>
</dbReference>
<name>A0A1I2IY39_9BACT</name>
<evidence type="ECO:0000256" key="7">
    <source>
        <dbReference type="ARBA" id="ARBA00023136"/>
    </source>
</evidence>
<evidence type="ECO:0000256" key="4">
    <source>
        <dbReference type="ARBA" id="ARBA00022519"/>
    </source>
</evidence>
<evidence type="ECO:0000256" key="9">
    <source>
        <dbReference type="SAM" id="Phobius"/>
    </source>
</evidence>
<dbReference type="GO" id="GO:0015740">
    <property type="term" value="P:C4-dicarboxylate transport"/>
    <property type="evidence" value="ECO:0007669"/>
    <property type="project" value="TreeGrafter"/>
</dbReference>
<evidence type="ECO:0000256" key="8">
    <source>
        <dbReference type="ARBA" id="ARBA00038436"/>
    </source>
</evidence>
<feature type="transmembrane region" description="Helical" evidence="9">
    <location>
        <begin position="46"/>
        <end position="63"/>
    </location>
</feature>
<dbReference type="STRING" id="655355.SAMN05216283_10723"/>
<dbReference type="AlphaFoldDB" id="A0A1I2IY39"/>
<dbReference type="InterPro" id="IPR055348">
    <property type="entry name" value="DctQ"/>
</dbReference>
<evidence type="ECO:0000256" key="1">
    <source>
        <dbReference type="ARBA" id="ARBA00004429"/>
    </source>
</evidence>